<dbReference type="InterPro" id="IPR015856">
    <property type="entry name" value="ABC_transpr_CbiO/EcfA_su"/>
</dbReference>
<evidence type="ECO:0000256" key="3">
    <source>
        <dbReference type="ARBA" id="ARBA00022448"/>
    </source>
</evidence>
<organism evidence="10 11">
    <name type="scientific">Secundilactobacillus odoratitofui DSM 19909 = JCM 15043</name>
    <dbReference type="NCBI Taxonomy" id="1423776"/>
    <lineage>
        <taxon>Bacteria</taxon>
        <taxon>Bacillati</taxon>
        <taxon>Bacillota</taxon>
        <taxon>Bacilli</taxon>
        <taxon>Lactobacillales</taxon>
        <taxon>Lactobacillaceae</taxon>
        <taxon>Secundilactobacillus</taxon>
    </lineage>
</organism>
<dbReference type="SMART" id="SM00382">
    <property type="entry name" value="AAA"/>
    <property type="match status" value="1"/>
</dbReference>
<keyword evidence="5" id="KW-0547">Nucleotide-binding</keyword>
<feature type="domain" description="ABC transporter" evidence="9">
    <location>
        <begin position="4"/>
        <end position="238"/>
    </location>
</feature>
<keyword evidence="3" id="KW-0813">Transport</keyword>
<dbReference type="FunFam" id="3.40.50.300:FF:000224">
    <property type="entry name" value="Energy-coupling factor transporter ATP-binding protein EcfA"/>
    <property type="match status" value="1"/>
</dbReference>
<dbReference type="PROSITE" id="PS00211">
    <property type="entry name" value="ABC_TRANSPORTER_1"/>
    <property type="match status" value="1"/>
</dbReference>
<evidence type="ECO:0000259" key="9">
    <source>
        <dbReference type="PROSITE" id="PS50893"/>
    </source>
</evidence>
<gene>
    <name evidence="10" type="ORF">FD04_GL001992</name>
</gene>
<evidence type="ECO:0000256" key="5">
    <source>
        <dbReference type="ARBA" id="ARBA00022741"/>
    </source>
</evidence>
<dbReference type="InterPro" id="IPR017871">
    <property type="entry name" value="ABC_transporter-like_CS"/>
</dbReference>
<evidence type="ECO:0000313" key="10">
    <source>
        <dbReference type="EMBL" id="KRK97132.1"/>
    </source>
</evidence>
<dbReference type="AlphaFoldDB" id="A0A0R1LMJ6"/>
<name>A0A0R1LMJ6_9LACO</name>
<dbReference type="Proteomes" id="UP000051160">
    <property type="component" value="Unassembled WGS sequence"/>
</dbReference>
<dbReference type="EMBL" id="AZEE01000030">
    <property type="protein sequence ID" value="KRK97132.1"/>
    <property type="molecule type" value="Genomic_DNA"/>
</dbReference>
<dbReference type="PANTHER" id="PTHR43553">
    <property type="entry name" value="HEAVY METAL TRANSPORTER"/>
    <property type="match status" value="1"/>
</dbReference>
<evidence type="ECO:0000256" key="4">
    <source>
        <dbReference type="ARBA" id="ARBA00022475"/>
    </source>
</evidence>
<dbReference type="NCBIfam" id="NF010167">
    <property type="entry name" value="PRK13648.1"/>
    <property type="match status" value="1"/>
</dbReference>
<dbReference type="CDD" id="cd03225">
    <property type="entry name" value="ABC_cobalt_CbiO_domain1"/>
    <property type="match status" value="1"/>
</dbReference>
<evidence type="ECO:0000256" key="7">
    <source>
        <dbReference type="ARBA" id="ARBA00022967"/>
    </source>
</evidence>
<dbReference type="InterPro" id="IPR003439">
    <property type="entry name" value="ABC_transporter-like_ATP-bd"/>
</dbReference>
<comment type="subcellular location">
    <subcellularLocation>
        <location evidence="1">Cell membrane</location>
        <topology evidence="1">Peripheral membrane protein</topology>
    </subcellularLocation>
</comment>
<accession>A0A0R1LMJ6</accession>
<dbReference type="NCBIfam" id="TIGR04520">
    <property type="entry name" value="ECF_ATPase_1"/>
    <property type="match status" value="1"/>
</dbReference>
<dbReference type="RefSeq" id="WP_054700942.1">
    <property type="nucleotide sequence ID" value="NZ_AZEE01000030.1"/>
</dbReference>
<dbReference type="Pfam" id="PF00005">
    <property type="entry name" value="ABC_tran"/>
    <property type="match status" value="1"/>
</dbReference>
<dbReference type="SUPFAM" id="SSF52540">
    <property type="entry name" value="P-loop containing nucleoside triphosphate hydrolases"/>
    <property type="match status" value="1"/>
</dbReference>
<dbReference type="InterPro" id="IPR027417">
    <property type="entry name" value="P-loop_NTPase"/>
</dbReference>
<dbReference type="InterPro" id="IPR050095">
    <property type="entry name" value="ECF_ABC_transporter_ATP-bd"/>
</dbReference>
<protein>
    <submittedName>
        <fullName evidence="10">Cobalt transporter ATP-binding subunit</fullName>
    </submittedName>
</protein>
<keyword evidence="7" id="KW-1278">Translocase</keyword>
<dbReference type="OrthoDB" id="9784332at2"/>
<dbReference type="GO" id="GO:0005524">
    <property type="term" value="F:ATP binding"/>
    <property type="evidence" value="ECO:0007669"/>
    <property type="project" value="UniProtKB-KW"/>
</dbReference>
<evidence type="ECO:0000256" key="1">
    <source>
        <dbReference type="ARBA" id="ARBA00004202"/>
    </source>
</evidence>
<dbReference type="GO" id="GO:0042626">
    <property type="term" value="F:ATPase-coupled transmembrane transporter activity"/>
    <property type="evidence" value="ECO:0007669"/>
    <property type="project" value="TreeGrafter"/>
</dbReference>
<dbReference type="GO" id="GO:0016887">
    <property type="term" value="F:ATP hydrolysis activity"/>
    <property type="evidence" value="ECO:0007669"/>
    <property type="project" value="InterPro"/>
</dbReference>
<proteinExistence type="inferred from homology"/>
<evidence type="ECO:0000256" key="6">
    <source>
        <dbReference type="ARBA" id="ARBA00022840"/>
    </source>
</evidence>
<dbReference type="PANTHER" id="PTHR43553:SF24">
    <property type="entry name" value="ENERGY-COUPLING FACTOR TRANSPORTER ATP-BINDING PROTEIN ECFA1"/>
    <property type="match status" value="1"/>
</dbReference>
<comment type="caution">
    <text evidence="10">The sequence shown here is derived from an EMBL/GenBank/DDBJ whole genome shotgun (WGS) entry which is preliminary data.</text>
</comment>
<sequence>MAIIQVKNLSYKYHNSDTLAVDDVSFDIQAGDWVAIVGHNGSGKSTLAKLLIGLMPAQEGVITIDGQELSEQTVWQIREKVGMVFQNPDNQFVGATVADDVAFGMENRQVDRETMQERVTYALKQVDMLDYQQREPANLSGGQKQRVALAGVIAIAPKILILDEATSMLDPRGRREILQTIKRLKDELNLTVLSITHDIDEAASADRILVIDDGHFIEEDDPNSIFSHGSALIEMGLDVPFSEKLKLALSTRGLDVPATYQDEGSLVDWLRTLRSTK</sequence>
<comment type="similarity">
    <text evidence="2">Belongs to the ABC transporter superfamily.</text>
</comment>
<keyword evidence="11" id="KW-1185">Reference proteome</keyword>
<dbReference type="PATRIC" id="fig|1423776.4.peg.2019"/>
<evidence type="ECO:0000256" key="2">
    <source>
        <dbReference type="ARBA" id="ARBA00005417"/>
    </source>
</evidence>
<dbReference type="Gene3D" id="3.40.50.300">
    <property type="entry name" value="P-loop containing nucleotide triphosphate hydrolases"/>
    <property type="match status" value="1"/>
</dbReference>
<dbReference type="InterPro" id="IPR003593">
    <property type="entry name" value="AAA+_ATPase"/>
</dbReference>
<evidence type="ECO:0000256" key="8">
    <source>
        <dbReference type="ARBA" id="ARBA00023136"/>
    </source>
</evidence>
<evidence type="ECO:0000313" key="11">
    <source>
        <dbReference type="Proteomes" id="UP000051160"/>
    </source>
</evidence>
<dbReference type="PROSITE" id="PS50893">
    <property type="entry name" value="ABC_TRANSPORTER_2"/>
    <property type="match status" value="1"/>
</dbReference>
<keyword evidence="4" id="KW-1003">Cell membrane</keyword>
<dbReference type="GO" id="GO:0043190">
    <property type="term" value="C:ATP-binding cassette (ABC) transporter complex"/>
    <property type="evidence" value="ECO:0007669"/>
    <property type="project" value="TreeGrafter"/>
</dbReference>
<reference evidence="10 11" key="1">
    <citation type="journal article" date="2015" name="Genome Announc.">
        <title>Expanding the biotechnology potential of lactobacilli through comparative genomics of 213 strains and associated genera.</title>
        <authorList>
            <person name="Sun Z."/>
            <person name="Harris H.M."/>
            <person name="McCann A."/>
            <person name="Guo C."/>
            <person name="Argimon S."/>
            <person name="Zhang W."/>
            <person name="Yang X."/>
            <person name="Jeffery I.B."/>
            <person name="Cooney J.C."/>
            <person name="Kagawa T.F."/>
            <person name="Liu W."/>
            <person name="Song Y."/>
            <person name="Salvetti E."/>
            <person name="Wrobel A."/>
            <person name="Rasinkangas P."/>
            <person name="Parkhill J."/>
            <person name="Rea M.C."/>
            <person name="O'Sullivan O."/>
            <person name="Ritari J."/>
            <person name="Douillard F.P."/>
            <person name="Paul Ross R."/>
            <person name="Yang R."/>
            <person name="Briner A.E."/>
            <person name="Felis G.E."/>
            <person name="de Vos W.M."/>
            <person name="Barrangou R."/>
            <person name="Klaenhammer T.R."/>
            <person name="Caufield P.W."/>
            <person name="Cui Y."/>
            <person name="Zhang H."/>
            <person name="O'Toole P.W."/>
        </authorList>
    </citation>
    <scope>NUCLEOTIDE SEQUENCE [LARGE SCALE GENOMIC DNA]</scope>
    <source>
        <strain evidence="10 11">DSM 19909</strain>
    </source>
</reference>
<dbReference type="STRING" id="1423776.FD04_GL001992"/>
<dbReference type="NCBIfam" id="NF010156">
    <property type="entry name" value="PRK13635.1"/>
    <property type="match status" value="1"/>
</dbReference>
<dbReference type="InterPro" id="IPR030947">
    <property type="entry name" value="EcfA_1"/>
</dbReference>
<keyword evidence="8" id="KW-0472">Membrane</keyword>
<keyword evidence="6 10" id="KW-0067">ATP-binding</keyword>